<comment type="caution">
    <text evidence="8">The sequence shown here is derived from an EMBL/GenBank/DDBJ whole genome shotgun (WGS) entry which is preliminary data.</text>
</comment>
<evidence type="ECO:0000256" key="2">
    <source>
        <dbReference type="ARBA" id="ARBA00009797"/>
    </source>
</evidence>
<dbReference type="PANTHER" id="PTHR14464">
    <property type="entry name" value="EXONUCLEASE V"/>
    <property type="match status" value="1"/>
</dbReference>
<keyword evidence="4" id="KW-0408">Iron</keyword>
<feature type="compositionally biased region" description="Low complexity" evidence="7">
    <location>
        <begin position="641"/>
        <end position="651"/>
    </location>
</feature>
<feature type="region of interest" description="Disordered" evidence="7">
    <location>
        <begin position="509"/>
        <end position="545"/>
    </location>
</feature>
<keyword evidence="9" id="KW-1185">Reference proteome</keyword>
<keyword evidence="4" id="KW-0004">4Fe-4S</keyword>
<comment type="subunit">
    <text evidence="3">Monomer.</text>
</comment>
<dbReference type="InterPro" id="IPR019190">
    <property type="entry name" value="EXOV"/>
</dbReference>
<feature type="region of interest" description="Disordered" evidence="7">
    <location>
        <begin position="307"/>
        <end position="336"/>
    </location>
</feature>
<dbReference type="Pfam" id="PF09810">
    <property type="entry name" value="Exo5"/>
    <property type="match status" value="1"/>
</dbReference>
<reference evidence="8 9" key="1">
    <citation type="journal article" date="2016" name="Genome Announc.">
        <title>Genome Sequence of Madurella mycetomatis mm55, Isolated from a Human Mycetoma Case in Sudan.</title>
        <authorList>
            <person name="Smit S."/>
            <person name="Derks M.F."/>
            <person name="Bervoets S."/>
            <person name="Fahal A."/>
            <person name="van Leeuwen W."/>
            <person name="van Belkum A."/>
            <person name="van de Sande W.W."/>
        </authorList>
    </citation>
    <scope>NUCLEOTIDE SEQUENCE [LARGE SCALE GENOMIC DNA]</scope>
    <source>
        <strain evidence="9">mm55</strain>
    </source>
</reference>
<keyword evidence="6 8" id="KW-0269">Exonuclease</keyword>
<evidence type="ECO:0000256" key="6">
    <source>
        <dbReference type="ARBA" id="ARBA00022839"/>
    </source>
</evidence>
<dbReference type="GO" id="GO:0045145">
    <property type="term" value="F:single-stranded DNA 5'-3' DNA exonuclease activity"/>
    <property type="evidence" value="ECO:0007669"/>
    <property type="project" value="InterPro"/>
</dbReference>
<evidence type="ECO:0000256" key="4">
    <source>
        <dbReference type="ARBA" id="ARBA00022485"/>
    </source>
</evidence>
<comment type="similarity">
    <text evidence="2">Belongs to the EXO5 family.</text>
</comment>
<organism evidence="8 9">
    <name type="scientific">Madurella mycetomatis</name>
    <dbReference type="NCBI Taxonomy" id="100816"/>
    <lineage>
        <taxon>Eukaryota</taxon>
        <taxon>Fungi</taxon>
        <taxon>Dikarya</taxon>
        <taxon>Ascomycota</taxon>
        <taxon>Pezizomycotina</taxon>
        <taxon>Sordariomycetes</taxon>
        <taxon>Sordariomycetidae</taxon>
        <taxon>Sordariales</taxon>
        <taxon>Sordariales incertae sedis</taxon>
        <taxon>Madurella</taxon>
    </lineage>
</organism>
<accession>A0A175VXK0</accession>
<keyword evidence="4" id="KW-0479">Metal-binding</keyword>
<feature type="region of interest" description="Disordered" evidence="7">
    <location>
        <begin position="614"/>
        <end position="651"/>
    </location>
</feature>
<feature type="compositionally biased region" description="Basic and acidic residues" evidence="7">
    <location>
        <begin position="102"/>
        <end position="112"/>
    </location>
</feature>
<evidence type="ECO:0000313" key="9">
    <source>
        <dbReference type="Proteomes" id="UP000078237"/>
    </source>
</evidence>
<name>A0A175VXK0_9PEZI</name>
<protein>
    <submittedName>
        <fullName evidence="8">Exonuclease V, mitochondrial</fullName>
    </submittedName>
</protein>
<dbReference type="GO" id="GO:0005634">
    <property type="term" value="C:nucleus"/>
    <property type="evidence" value="ECO:0007669"/>
    <property type="project" value="TreeGrafter"/>
</dbReference>
<dbReference type="OrthoDB" id="354769at2759"/>
<dbReference type="GO" id="GO:0051539">
    <property type="term" value="F:4 iron, 4 sulfur cluster binding"/>
    <property type="evidence" value="ECO:0007669"/>
    <property type="project" value="UniProtKB-KW"/>
</dbReference>
<keyword evidence="5" id="KW-0540">Nuclease</keyword>
<dbReference type="PANTHER" id="PTHR14464:SF4">
    <property type="entry name" value="EXONUCLEASE V"/>
    <property type="match status" value="1"/>
</dbReference>
<keyword evidence="6 8" id="KW-0378">Hydrolase</keyword>
<evidence type="ECO:0000256" key="7">
    <source>
        <dbReference type="SAM" id="MobiDB-lite"/>
    </source>
</evidence>
<dbReference type="VEuPathDB" id="FungiDB:MMYC01_207174"/>
<comment type="cofactor">
    <cofactor evidence="1">
        <name>[4Fe-4S] cluster</name>
        <dbReference type="ChEBI" id="CHEBI:49883"/>
    </cofactor>
</comment>
<proteinExistence type="inferred from homology"/>
<sequence length="651" mass="72570">MAGFVSDSDGGSDYSYDLTTSDEELLLAVADRLLPVVPQSRPVSARPSKTFAPLTHAESSVPVNPVPDVTLAIDETVAAVSDDDLTFDISELDGQGANHVGDSSHHDAAESQHRRRLTPSVTTDHGDLASFVSKTKPRPSPTLLSGPDVSYPDLSRALSEAEKALESPAAAMECAKDVAQDNRPPILRFRTFPRKPFSVSDLTAGSWCELQYYYILTLLGGRKTRTTDMKRGSHVHEKLERELYKRAIIEPANEEEGFSLRIWNIIQGLRTLRDRGFTYEFQVWGMVDGNLVSGIIDRLSYENPDQELQDEVLSSRGGSQNTTDPQEESDTSAAGAADHEIYITDIKTRKTRSQPPQAQVRASLIQLFLYHRFLTQMATDQLDYLCVFGRYGLNPDKPFSDSFMVQVGAEHEEVFADIDAESSTSSRSSGSPVDDDGRDFVSAPPSPSQLSDLDLSGYPSLSPSQSRRLKYRTLRALIPLLKFEIRRTFPRGAVNLGRIVAVEYRYRSPGSGDVTDSGDSSLPEEKEEGGSTRPRRRQGDQQEQLEDGSVLWTNTFFVEPHTLDLYLTETLRWWKGEREPHGVSLEEAFKCRSCDFVKDCEWRRRLDMEAIRKAQVKQMKGKEPEGSSEGGKKRGRKRRTSAAAAADDVSW</sequence>
<feature type="compositionally biased region" description="Low complexity" evidence="7">
    <location>
        <begin position="509"/>
        <end position="521"/>
    </location>
</feature>
<evidence type="ECO:0000256" key="5">
    <source>
        <dbReference type="ARBA" id="ARBA00022722"/>
    </source>
</evidence>
<gene>
    <name evidence="8" type="ORF">MMYC01_207174</name>
</gene>
<keyword evidence="4" id="KW-0411">Iron-sulfur</keyword>
<feature type="region of interest" description="Disordered" evidence="7">
    <location>
        <begin position="417"/>
        <end position="464"/>
    </location>
</feature>
<dbReference type="GO" id="GO:0036297">
    <property type="term" value="P:interstrand cross-link repair"/>
    <property type="evidence" value="ECO:0007669"/>
    <property type="project" value="TreeGrafter"/>
</dbReference>
<dbReference type="EMBL" id="LCTW02000219">
    <property type="protein sequence ID" value="KXX76276.1"/>
    <property type="molecule type" value="Genomic_DNA"/>
</dbReference>
<feature type="region of interest" description="Disordered" evidence="7">
    <location>
        <begin position="92"/>
        <end position="150"/>
    </location>
</feature>
<dbReference type="Proteomes" id="UP000078237">
    <property type="component" value="Unassembled WGS sequence"/>
</dbReference>
<evidence type="ECO:0000313" key="8">
    <source>
        <dbReference type="EMBL" id="KXX76276.1"/>
    </source>
</evidence>
<evidence type="ECO:0000256" key="3">
    <source>
        <dbReference type="ARBA" id="ARBA00011245"/>
    </source>
</evidence>
<dbReference type="AlphaFoldDB" id="A0A175VXK0"/>
<feature type="compositionally biased region" description="Low complexity" evidence="7">
    <location>
        <begin position="421"/>
        <end position="432"/>
    </location>
</feature>
<evidence type="ECO:0000256" key="1">
    <source>
        <dbReference type="ARBA" id="ARBA00001966"/>
    </source>
</evidence>
<dbReference type="GO" id="GO:0005739">
    <property type="term" value="C:mitochondrion"/>
    <property type="evidence" value="ECO:0007669"/>
    <property type="project" value="TreeGrafter"/>
</dbReference>